<dbReference type="Proteomes" id="UP000234498">
    <property type="component" value="Unassembled WGS sequence"/>
</dbReference>
<gene>
    <name evidence="1" type="ORF">BLIN101_00062</name>
</gene>
<evidence type="ECO:0000313" key="2">
    <source>
        <dbReference type="Proteomes" id="UP000234498"/>
    </source>
</evidence>
<reference evidence="1 2" key="1">
    <citation type="submission" date="2017-03" db="EMBL/GenBank/DDBJ databases">
        <authorList>
            <person name="Afonso C.L."/>
            <person name="Miller P.J."/>
            <person name="Scott M.A."/>
            <person name="Spackman E."/>
            <person name="Goraichik I."/>
            <person name="Dimitrov K.M."/>
            <person name="Suarez D.L."/>
            <person name="Swayne D.E."/>
        </authorList>
    </citation>
    <scope>NUCLEOTIDE SEQUENCE [LARGE SCALE GENOMIC DNA]</scope>
    <source>
        <strain evidence="1 2">Mu101</strain>
    </source>
</reference>
<accession>A0A2H1HIL9</accession>
<proteinExistence type="predicted"/>
<evidence type="ECO:0000313" key="1">
    <source>
        <dbReference type="EMBL" id="SMX62725.1"/>
    </source>
</evidence>
<dbReference type="EMBL" id="FXZA01000001">
    <property type="protein sequence ID" value="SMX62725.1"/>
    <property type="molecule type" value="Genomic_DNA"/>
</dbReference>
<sequence length="191" mass="21304">MLAIRRACRCQGTPCSRMQGEWHGDVCARGACGLAFARSRDDQVRRVLRQVDQYGSHERSDRECRRDIEDAEIARVAFPQGVCGWTSPCGVPGYGGLARSCGLYRASLPRHLVRRPQRAMSLCGAWRRSVLVTFLRLPPSGLATAVGRARVRLSTHYRIHQNDVGARFLRRAPSVPGWAAHGVKDQRRAAQ</sequence>
<dbReference type="AlphaFoldDB" id="A0A2H1HIL9"/>
<organism evidence="1 2">
    <name type="scientific">Brevibacterium linens</name>
    <dbReference type="NCBI Taxonomy" id="1703"/>
    <lineage>
        <taxon>Bacteria</taxon>
        <taxon>Bacillati</taxon>
        <taxon>Actinomycetota</taxon>
        <taxon>Actinomycetes</taxon>
        <taxon>Micrococcales</taxon>
        <taxon>Brevibacteriaceae</taxon>
        <taxon>Brevibacterium</taxon>
    </lineage>
</organism>
<name>A0A2H1HIL9_BRELN</name>
<protein>
    <submittedName>
        <fullName evidence="1">Uncharacterized protein</fullName>
    </submittedName>
</protein>